<evidence type="ECO:0000313" key="1">
    <source>
        <dbReference type="EMBL" id="BFM44234.1"/>
    </source>
</evidence>
<name>A0AAT9H3E7_9FLAO</name>
<organism evidence="1">
    <name type="scientific">Flavobacterium sp. CFS9</name>
    <dbReference type="NCBI Taxonomy" id="3143118"/>
    <lineage>
        <taxon>Bacteria</taxon>
        <taxon>Pseudomonadati</taxon>
        <taxon>Bacteroidota</taxon>
        <taxon>Flavobacteriia</taxon>
        <taxon>Flavobacteriales</taxon>
        <taxon>Flavobacteriaceae</taxon>
        <taxon>Flavobacterium</taxon>
    </lineage>
</organism>
<sequence>MENVIELSDEEVKDINGGISGILSLGLAAVWCCYELEAACAAYDARHNL</sequence>
<evidence type="ECO:0008006" key="2">
    <source>
        <dbReference type="Google" id="ProtNLM"/>
    </source>
</evidence>
<reference evidence="1" key="1">
    <citation type="submission" date="2024-05" db="EMBL/GenBank/DDBJ databases">
        <title>Whole-Genome Sequence of CFS9, a Potential Fish Probiotic Isolated from the Body Surface of Silurus asotus.</title>
        <authorList>
            <person name="Kojima M."/>
            <person name="Tobioka K."/>
            <person name="Yokota K."/>
            <person name="Nakatani H."/>
            <person name="Hori K."/>
            <person name="Tamaru Y."/>
            <person name="Okazaki F."/>
        </authorList>
    </citation>
    <scope>NUCLEOTIDE SEQUENCE</scope>
    <source>
        <strain evidence="1">CFS9</strain>
    </source>
</reference>
<accession>A0AAT9H3E7</accession>
<protein>
    <recommendedName>
        <fullName evidence="2">Class IIb bacteriocin, lactobin A/cerein 7B family</fullName>
    </recommendedName>
</protein>
<proteinExistence type="predicted"/>
<dbReference type="EMBL" id="AP031573">
    <property type="protein sequence ID" value="BFM44234.1"/>
    <property type="molecule type" value="Genomic_DNA"/>
</dbReference>
<gene>
    <name evidence="1" type="ORF">CFS9_28750</name>
</gene>
<dbReference type="AlphaFoldDB" id="A0AAT9H3E7"/>
<dbReference type="RefSeq" id="WP_369615364.1">
    <property type="nucleotide sequence ID" value="NZ_AP031573.1"/>
</dbReference>